<keyword evidence="2" id="KW-0472">Membrane</keyword>
<dbReference type="Proteomes" id="UP001049176">
    <property type="component" value="Chromosome 4"/>
</dbReference>
<name>A0A9P7S353_9AGAR</name>
<keyword evidence="2" id="KW-0812">Transmembrane</keyword>
<reference evidence="3" key="1">
    <citation type="journal article" date="2021" name="Genome Biol. Evol.">
        <title>The assembled and annotated genome of the fairy-ring fungus Marasmius oreades.</title>
        <authorList>
            <person name="Hiltunen M."/>
            <person name="Ament-Velasquez S.L."/>
            <person name="Johannesson H."/>
        </authorList>
    </citation>
    <scope>NUCLEOTIDE SEQUENCE</scope>
    <source>
        <strain evidence="3">03SP1</strain>
    </source>
</reference>
<feature type="region of interest" description="Disordered" evidence="1">
    <location>
        <begin position="64"/>
        <end position="83"/>
    </location>
</feature>
<sequence length="395" mass="45141">MPRKRAKNEMDRKRDKEHSKEKRRKIRQQQSIAFCHDEQKLRQHLQTHQFPHLNNAQHVKDKDVPMSVDPENLPRTSTGYLGLGRDLPERREYALSDLVDDGAHNFTLVRHTPEVTKYIPSAESKGVMVVISPGPENDPSWNENTRKAAASIEELASHCLFTGDRRRGSFDSLFYGISMGNGQPRPMVLNDQGAANLRVLERLRTMECFQRIAGFISVTFLSWAPNLFLYYIRITAALLNRHPDLFLPFANCIFAAFAVNFGPQTVCLPHRDTKNLAFGWCAVTALGDFDWTKGGHLMLWELKMVLEFPPGATIFIPSAVVCHFNTRIQPQEKRFSFTLYSAGGLFRWVEHGFQLEKVYQQTLEAVRDARDNAQKWATGLSLFSSIDALQTRSFL</sequence>
<evidence type="ECO:0000313" key="3">
    <source>
        <dbReference type="EMBL" id="KAG7094237.1"/>
    </source>
</evidence>
<dbReference type="OrthoDB" id="3202607at2759"/>
<evidence type="ECO:0000256" key="2">
    <source>
        <dbReference type="SAM" id="Phobius"/>
    </source>
</evidence>
<gene>
    <name evidence="3" type="ORF">E1B28_007842</name>
</gene>
<dbReference type="Gene3D" id="3.60.130.30">
    <property type="match status" value="1"/>
</dbReference>
<dbReference type="KEGG" id="more:E1B28_007842"/>
<feature type="transmembrane region" description="Helical" evidence="2">
    <location>
        <begin position="245"/>
        <end position="262"/>
    </location>
</feature>
<dbReference type="EMBL" id="CM032184">
    <property type="protein sequence ID" value="KAG7094237.1"/>
    <property type="molecule type" value="Genomic_DNA"/>
</dbReference>
<feature type="region of interest" description="Disordered" evidence="1">
    <location>
        <begin position="1"/>
        <end position="27"/>
    </location>
</feature>
<organism evidence="3 4">
    <name type="scientific">Marasmius oreades</name>
    <name type="common">fairy-ring Marasmius</name>
    <dbReference type="NCBI Taxonomy" id="181124"/>
    <lineage>
        <taxon>Eukaryota</taxon>
        <taxon>Fungi</taxon>
        <taxon>Dikarya</taxon>
        <taxon>Basidiomycota</taxon>
        <taxon>Agaricomycotina</taxon>
        <taxon>Agaricomycetes</taxon>
        <taxon>Agaricomycetidae</taxon>
        <taxon>Agaricales</taxon>
        <taxon>Marasmiineae</taxon>
        <taxon>Marasmiaceae</taxon>
        <taxon>Marasmius</taxon>
    </lineage>
</organism>
<feature type="compositionally biased region" description="Basic and acidic residues" evidence="1">
    <location>
        <begin position="7"/>
        <end position="20"/>
    </location>
</feature>
<dbReference type="RefSeq" id="XP_043010707.1">
    <property type="nucleotide sequence ID" value="XM_043152621.1"/>
</dbReference>
<proteinExistence type="predicted"/>
<accession>A0A9P7S353</accession>
<protein>
    <submittedName>
        <fullName evidence="3">Uncharacterized protein</fullName>
    </submittedName>
</protein>
<evidence type="ECO:0000313" key="4">
    <source>
        <dbReference type="Proteomes" id="UP001049176"/>
    </source>
</evidence>
<comment type="caution">
    <text evidence="3">The sequence shown here is derived from an EMBL/GenBank/DDBJ whole genome shotgun (WGS) entry which is preliminary data.</text>
</comment>
<dbReference type="AlphaFoldDB" id="A0A9P7S353"/>
<evidence type="ECO:0000256" key="1">
    <source>
        <dbReference type="SAM" id="MobiDB-lite"/>
    </source>
</evidence>
<feature type="transmembrane region" description="Helical" evidence="2">
    <location>
        <begin position="212"/>
        <end position="233"/>
    </location>
</feature>
<keyword evidence="4" id="KW-1185">Reference proteome</keyword>
<keyword evidence="2" id="KW-1133">Transmembrane helix</keyword>
<dbReference type="GeneID" id="66076918"/>